<dbReference type="GO" id="GO:0051287">
    <property type="term" value="F:NAD binding"/>
    <property type="evidence" value="ECO:0007669"/>
    <property type="project" value="InterPro"/>
</dbReference>
<dbReference type="GO" id="GO:0016628">
    <property type="term" value="F:oxidoreductase activity, acting on the CH-CH group of donors, NAD or NADP as acceptor"/>
    <property type="evidence" value="ECO:0007669"/>
    <property type="project" value="InterPro"/>
</dbReference>
<dbReference type="RefSeq" id="WP_308428164.1">
    <property type="nucleotide sequence ID" value="NZ_BMYF01000009.1"/>
</dbReference>
<dbReference type="AlphaFoldDB" id="A0A8J3CWQ2"/>
<dbReference type="PIRSF" id="PIRSF500136">
    <property type="entry name" value="UDP_ManNAc_DH"/>
    <property type="match status" value="1"/>
</dbReference>
<dbReference type="Pfam" id="PF03721">
    <property type="entry name" value="UDPG_MGDP_dh_N"/>
    <property type="match status" value="1"/>
</dbReference>
<evidence type="ECO:0000256" key="2">
    <source>
        <dbReference type="ARBA" id="ARBA00023002"/>
    </source>
</evidence>
<dbReference type="EMBL" id="BMYF01000009">
    <property type="protein sequence ID" value="GHB37287.1"/>
    <property type="molecule type" value="Genomic_DNA"/>
</dbReference>
<keyword evidence="7" id="KW-1185">Reference proteome</keyword>
<dbReference type="InterPro" id="IPR036220">
    <property type="entry name" value="UDP-Glc/GDP-Man_DH_C_sf"/>
</dbReference>
<comment type="caution">
    <text evidence="6">The sequence shown here is derived from an EMBL/GenBank/DDBJ whole genome shotgun (WGS) entry which is preliminary data.</text>
</comment>
<organism evidence="6 7">
    <name type="scientific">Mongoliitalea lutea</name>
    <dbReference type="NCBI Taxonomy" id="849756"/>
    <lineage>
        <taxon>Bacteria</taxon>
        <taxon>Pseudomonadati</taxon>
        <taxon>Bacteroidota</taxon>
        <taxon>Cytophagia</taxon>
        <taxon>Cytophagales</taxon>
        <taxon>Cyclobacteriaceae</taxon>
        <taxon>Mongoliitalea</taxon>
    </lineage>
</organism>
<dbReference type="InterPro" id="IPR017476">
    <property type="entry name" value="UDP-Glc/GDP-Man"/>
</dbReference>
<dbReference type="SUPFAM" id="SSF52413">
    <property type="entry name" value="UDP-glucose/GDP-mannose dehydrogenase C-terminal domain"/>
    <property type="match status" value="1"/>
</dbReference>
<dbReference type="Gene3D" id="3.40.50.720">
    <property type="entry name" value="NAD(P)-binding Rossmann-like Domain"/>
    <property type="match status" value="2"/>
</dbReference>
<dbReference type="SUPFAM" id="SSF51735">
    <property type="entry name" value="NAD(P)-binding Rossmann-fold domains"/>
    <property type="match status" value="1"/>
</dbReference>
<evidence type="ECO:0000313" key="6">
    <source>
        <dbReference type="EMBL" id="GHB37287.1"/>
    </source>
</evidence>
<dbReference type="InterPro" id="IPR008927">
    <property type="entry name" value="6-PGluconate_DH-like_C_sf"/>
</dbReference>
<dbReference type="InterPro" id="IPR001732">
    <property type="entry name" value="UDP-Glc/GDP-Man_DH_N"/>
</dbReference>
<dbReference type="NCBIfam" id="TIGR03026">
    <property type="entry name" value="NDP-sugDHase"/>
    <property type="match status" value="1"/>
</dbReference>
<keyword evidence="2" id="KW-0560">Oxidoreductase</keyword>
<dbReference type="InterPro" id="IPR028359">
    <property type="entry name" value="UDP_ManNAc/GlcNAc_DH"/>
</dbReference>
<dbReference type="InterPro" id="IPR014027">
    <property type="entry name" value="UDP-Glc/GDP-Man_DH_C"/>
</dbReference>
<proteinExistence type="inferred from homology"/>
<dbReference type="GO" id="GO:0016616">
    <property type="term" value="F:oxidoreductase activity, acting on the CH-OH group of donors, NAD or NADP as acceptor"/>
    <property type="evidence" value="ECO:0007669"/>
    <property type="project" value="InterPro"/>
</dbReference>
<gene>
    <name evidence="6" type="ORF">GCM10008106_18240</name>
</gene>
<name>A0A8J3CWQ2_9BACT</name>
<evidence type="ECO:0000256" key="3">
    <source>
        <dbReference type="ARBA" id="ARBA00023027"/>
    </source>
</evidence>
<dbReference type="Proteomes" id="UP000642809">
    <property type="component" value="Unassembled WGS sequence"/>
</dbReference>
<dbReference type="PANTHER" id="PTHR43491">
    <property type="entry name" value="UDP-N-ACETYL-D-MANNOSAMINE DEHYDROGENASE"/>
    <property type="match status" value="1"/>
</dbReference>
<dbReference type="InterPro" id="IPR014026">
    <property type="entry name" value="UDP-Glc/GDP-Man_DH_dimer"/>
</dbReference>
<dbReference type="InterPro" id="IPR036291">
    <property type="entry name" value="NAD(P)-bd_dom_sf"/>
</dbReference>
<dbReference type="SMART" id="SM00984">
    <property type="entry name" value="UDPG_MGDP_dh_C"/>
    <property type="match status" value="1"/>
</dbReference>
<reference evidence="6" key="1">
    <citation type="journal article" date="2014" name="Int. J. Syst. Evol. Microbiol.">
        <title>Complete genome sequence of Corynebacterium casei LMG S-19264T (=DSM 44701T), isolated from a smear-ripened cheese.</title>
        <authorList>
            <consortium name="US DOE Joint Genome Institute (JGI-PGF)"/>
            <person name="Walter F."/>
            <person name="Albersmeier A."/>
            <person name="Kalinowski J."/>
            <person name="Ruckert C."/>
        </authorList>
    </citation>
    <scope>NUCLEOTIDE SEQUENCE</scope>
    <source>
        <strain evidence="6">KCTC 23224</strain>
    </source>
</reference>
<dbReference type="PIRSF" id="PIRSF000124">
    <property type="entry name" value="UDPglc_GDPman_dh"/>
    <property type="match status" value="1"/>
</dbReference>
<evidence type="ECO:0000313" key="7">
    <source>
        <dbReference type="Proteomes" id="UP000642809"/>
    </source>
</evidence>
<dbReference type="GO" id="GO:0000271">
    <property type="term" value="P:polysaccharide biosynthetic process"/>
    <property type="evidence" value="ECO:0007669"/>
    <property type="project" value="InterPro"/>
</dbReference>
<dbReference type="Pfam" id="PF03720">
    <property type="entry name" value="UDPG_MGDP_dh_C"/>
    <property type="match status" value="1"/>
</dbReference>
<comment type="similarity">
    <text evidence="1 4">Belongs to the UDP-glucose/GDP-mannose dehydrogenase family.</text>
</comment>
<protein>
    <submittedName>
        <fullName evidence="6">UDP-glucose/GDP-mannose dehydrogenase</fullName>
    </submittedName>
</protein>
<feature type="domain" description="UDP-glucose/GDP-mannose dehydrogenase C-terminal" evidence="5">
    <location>
        <begin position="331"/>
        <end position="429"/>
    </location>
</feature>
<accession>A0A8J3CWQ2</accession>
<reference evidence="6" key="2">
    <citation type="submission" date="2020-09" db="EMBL/GenBank/DDBJ databases">
        <authorList>
            <person name="Sun Q."/>
            <person name="Kim S."/>
        </authorList>
    </citation>
    <scope>NUCLEOTIDE SEQUENCE</scope>
    <source>
        <strain evidence="6">KCTC 23224</strain>
    </source>
</reference>
<evidence type="ECO:0000256" key="4">
    <source>
        <dbReference type="PIRNR" id="PIRNR000124"/>
    </source>
</evidence>
<dbReference type="Pfam" id="PF00984">
    <property type="entry name" value="UDPG_MGDP_dh"/>
    <property type="match status" value="1"/>
</dbReference>
<dbReference type="SUPFAM" id="SSF48179">
    <property type="entry name" value="6-phosphogluconate dehydrogenase C-terminal domain-like"/>
    <property type="match status" value="1"/>
</dbReference>
<evidence type="ECO:0000259" key="5">
    <source>
        <dbReference type="SMART" id="SM00984"/>
    </source>
</evidence>
<keyword evidence="3" id="KW-0520">NAD</keyword>
<dbReference type="PANTHER" id="PTHR43491:SF2">
    <property type="entry name" value="UDP-N-ACETYL-D-MANNOSAMINE DEHYDROGENASE"/>
    <property type="match status" value="1"/>
</dbReference>
<sequence>MITPLSESKIAIIGLGYVGLPLAVAFAEKYQTIGFDIDPVRVNELANGQDRTLEVEDELLQTVLEESLDKVTEKNRGLFVSCDIASIAACNIFIVTVPTPTDKYNRPVLTPMIKASEMIAGILKQGDVVIYESTVYPGVTEEECIPIIERISGKIFNQDFYAGYSPERINPGDKEHTVTKILKVTSGSTPEIADYVDELYKSVIVAGTYKASSIKVAEAAKVIENSQRDINIAFVNELSKIFNLMGIDTQEVLKAAGTKWNFLPFKPGLVGGHCIGVDPFYLAQKAQEVGYHPEIILAGRRLNDSMGKYVATEVIKLMMRKDLKVIDSKVLILGFTFKENCPDVRNTRVIDIYNELVSYDIKVEVYDPWADPKEVMHEYGVQIINGKTKDNLSQYSAIILAVAHDEFKTWEIEKSSNQVLYDVKGVLPKEMVDARL</sequence>
<evidence type="ECO:0000256" key="1">
    <source>
        <dbReference type="ARBA" id="ARBA00006601"/>
    </source>
</evidence>